<keyword evidence="3" id="KW-0418">Kinase</keyword>
<evidence type="ECO:0000256" key="2">
    <source>
        <dbReference type="ARBA" id="ARBA00022741"/>
    </source>
</evidence>
<dbReference type="Gene3D" id="1.10.510.10">
    <property type="entry name" value="Transferase(Phosphotransferase) domain 1"/>
    <property type="match status" value="1"/>
</dbReference>
<feature type="region of interest" description="Disordered" evidence="7">
    <location>
        <begin position="197"/>
        <end position="230"/>
    </location>
</feature>
<dbReference type="PANTHER" id="PTHR11042">
    <property type="entry name" value="EUKARYOTIC TRANSLATION INITIATION FACTOR 2-ALPHA KINASE EIF2-ALPHA KINASE -RELATED"/>
    <property type="match status" value="1"/>
</dbReference>
<feature type="region of interest" description="Disordered" evidence="7">
    <location>
        <begin position="245"/>
        <end position="303"/>
    </location>
</feature>
<feature type="compositionally biased region" description="Low complexity" evidence="7">
    <location>
        <begin position="866"/>
        <end position="880"/>
    </location>
</feature>
<dbReference type="OrthoDB" id="4062651at2759"/>
<evidence type="ECO:0000259" key="8">
    <source>
        <dbReference type="PROSITE" id="PS50011"/>
    </source>
</evidence>
<dbReference type="GO" id="GO:0004672">
    <property type="term" value="F:protein kinase activity"/>
    <property type="evidence" value="ECO:0007669"/>
    <property type="project" value="InterPro"/>
</dbReference>
<dbReference type="EMBL" id="LGTL01000022">
    <property type="protein sequence ID" value="KPA76016.1"/>
    <property type="molecule type" value="Genomic_DNA"/>
</dbReference>
<dbReference type="PROSITE" id="PS50011">
    <property type="entry name" value="PROTEIN_KINASE_DOM"/>
    <property type="match status" value="1"/>
</dbReference>
<proteinExistence type="inferred from homology"/>
<keyword evidence="10" id="KW-1185">Reference proteome</keyword>
<evidence type="ECO:0000256" key="4">
    <source>
        <dbReference type="ARBA" id="ARBA00022840"/>
    </source>
</evidence>
<dbReference type="InterPro" id="IPR008271">
    <property type="entry name" value="Ser/Thr_kinase_AS"/>
</dbReference>
<dbReference type="Gene3D" id="3.30.200.20">
    <property type="entry name" value="Phosphorylase Kinase, domain 1"/>
    <property type="match status" value="1"/>
</dbReference>
<comment type="similarity">
    <text evidence="5">Belongs to the protein kinase superfamily. Ser/Thr protein kinase family. GCN2 subfamily.</text>
</comment>
<feature type="compositionally biased region" description="Polar residues" evidence="7">
    <location>
        <begin position="245"/>
        <end position="259"/>
    </location>
</feature>
<accession>A0A0M9FUB0</accession>
<name>A0A0M9FUB0_LEPPY</name>
<feature type="region of interest" description="Disordered" evidence="7">
    <location>
        <begin position="418"/>
        <end position="438"/>
    </location>
</feature>
<feature type="region of interest" description="Disordered" evidence="7">
    <location>
        <begin position="56"/>
        <end position="130"/>
    </location>
</feature>
<keyword evidence="2 6" id="KW-0547">Nucleotide-binding</keyword>
<dbReference type="SUPFAM" id="SSF56112">
    <property type="entry name" value="Protein kinase-like (PK-like)"/>
    <property type="match status" value="1"/>
</dbReference>
<dbReference type="InterPro" id="IPR000719">
    <property type="entry name" value="Prot_kinase_dom"/>
</dbReference>
<feature type="compositionally biased region" description="Low complexity" evidence="7">
    <location>
        <begin position="1331"/>
        <end position="1360"/>
    </location>
</feature>
<feature type="compositionally biased region" description="Acidic residues" evidence="7">
    <location>
        <begin position="566"/>
        <end position="577"/>
    </location>
</feature>
<feature type="region of interest" description="Disordered" evidence="7">
    <location>
        <begin position="501"/>
        <end position="551"/>
    </location>
</feature>
<dbReference type="GO" id="GO:0005737">
    <property type="term" value="C:cytoplasm"/>
    <property type="evidence" value="ECO:0007669"/>
    <property type="project" value="TreeGrafter"/>
</dbReference>
<feature type="compositionally biased region" description="Basic residues" evidence="7">
    <location>
        <begin position="1365"/>
        <end position="1374"/>
    </location>
</feature>
<feature type="binding site" evidence="6">
    <location>
        <position position="981"/>
    </location>
    <ligand>
        <name>ATP</name>
        <dbReference type="ChEBI" id="CHEBI:30616"/>
    </ligand>
</feature>
<keyword evidence="1" id="KW-0808">Transferase</keyword>
<feature type="region of interest" description="Disordered" evidence="7">
    <location>
        <begin position="1"/>
        <end position="22"/>
    </location>
</feature>
<dbReference type="GO" id="GO:0005524">
    <property type="term" value="F:ATP binding"/>
    <property type="evidence" value="ECO:0007669"/>
    <property type="project" value="UniProtKB-UniRule"/>
</dbReference>
<dbReference type="GeneID" id="26908445"/>
<evidence type="ECO:0000256" key="7">
    <source>
        <dbReference type="SAM" id="MobiDB-lite"/>
    </source>
</evidence>
<feature type="compositionally biased region" description="Low complexity" evidence="7">
    <location>
        <begin position="1085"/>
        <end position="1094"/>
    </location>
</feature>
<dbReference type="InterPro" id="IPR011009">
    <property type="entry name" value="Kinase-like_dom_sf"/>
</dbReference>
<dbReference type="PROSITE" id="PS00108">
    <property type="entry name" value="PROTEIN_KINASE_ST"/>
    <property type="match status" value="1"/>
</dbReference>
<feature type="compositionally biased region" description="Basic and acidic residues" evidence="7">
    <location>
        <begin position="666"/>
        <end position="681"/>
    </location>
</feature>
<feature type="region of interest" description="Disordered" evidence="7">
    <location>
        <begin position="1065"/>
        <end position="1094"/>
    </location>
</feature>
<evidence type="ECO:0000313" key="10">
    <source>
        <dbReference type="Proteomes" id="UP000037923"/>
    </source>
</evidence>
<evidence type="ECO:0000256" key="5">
    <source>
        <dbReference type="ARBA" id="ARBA00037982"/>
    </source>
</evidence>
<dbReference type="GO" id="GO:0005634">
    <property type="term" value="C:nucleus"/>
    <property type="evidence" value="ECO:0007669"/>
    <property type="project" value="TreeGrafter"/>
</dbReference>
<dbReference type="InterPro" id="IPR017441">
    <property type="entry name" value="Protein_kinase_ATP_BS"/>
</dbReference>
<dbReference type="OMA" id="SIHAYQQ"/>
<organism evidence="9 10">
    <name type="scientific">Leptomonas pyrrhocoris</name>
    <name type="common">Firebug parasite</name>
    <dbReference type="NCBI Taxonomy" id="157538"/>
    <lineage>
        <taxon>Eukaryota</taxon>
        <taxon>Discoba</taxon>
        <taxon>Euglenozoa</taxon>
        <taxon>Kinetoplastea</taxon>
        <taxon>Metakinetoplastina</taxon>
        <taxon>Trypanosomatida</taxon>
        <taxon>Trypanosomatidae</taxon>
        <taxon>Leishmaniinae</taxon>
        <taxon>Leptomonas</taxon>
    </lineage>
</organism>
<feature type="compositionally biased region" description="Low complexity" evidence="7">
    <location>
        <begin position="578"/>
        <end position="597"/>
    </location>
</feature>
<dbReference type="Pfam" id="PF00069">
    <property type="entry name" value="Pkinase"/>
    <property type="match status" value="1"/>
</dbReference>
<feature type="compositionally biased region" description="Low complexity" evidence="7">
    <location>
        <begin position="73"/>
        <end position="101"/>
    </location>
</feature>
<sequence>MKDDTSRDAAATEGEQETVKRLFARPQRSISYSPLSSHASSLSSSLVFVGDEAADHTLPMDNDEEGLRGKQRATTTTTATATTKAPTSSRAEASLSSLSSSFDMSVFQDAQPPGSATADTPPPPPSLALQGQDDTVVFYSAQSRTEDDDSSHVQHSADVDLLGGPTKLDTALAWSSSSASLLPMVLSTNDAVGGVSETRDADGNADATRPARHGVTASPQPKAERATDIGGTTTTAHVLRPFAFSNVSPRSSAQQTHFTSPYREQDRQQQQQQHVPSSTGGHLRMGGSVGRTRSPSAPTGRFSYGWLKKVNAGVEVPPSEGAAAVKKFPAHPLAPYPPHRPPLLHSSPFSTPPTARLPLPLECTGERSGSSSSISHSGRSSPLRGRLREPPTWRSPQPPRFVTSLNVSPVSVWPSMWNSSARNNRDDRDGEIPSSYPLASQTNVLPAVTTITHATAVPALVASQRERSPSNSSASTAVLTQTFTQASAGAASANADVQAMTLMSPPPQPPSASLASPTARFTSRAEATRPGPSEVASRSSTQLITKAAATRPTASPVTMWICLDEEEEEEEGEEEDTAMAGQRGVAAAAPADVRAAVSTRSYPPRTQMKYDNEQTRVDIKREGQRQPSPLRRRATEKSHPIADILSPTFRPRRRATQPFASQTRSVRVDDYAARPNGDARPRFSSQLDDDEDDEGDGVEAGETPPRKRARLSSVAPPFPGASVDVLSKDADGSAPRIIADGDDAEEQAHEQLPMEADAFERKGDLAAAAQAPRVKRVPARRLSTPLRSGSEESEGNSPLKPTVKDLFFPERLDPELRPCSPFNESIHAYQQHYQQQQQQDAELHTRNTGDSVAGVRDAMQYVPEAAEGTKTTTKRGATATMHRPGHKRARTSPTRRENGTVVPPALPDWGRPADAILRDFFPIKPTKKVFMAAAQTVMSPQHFLEPKDFWQAFAAAEFVGEGSFGLVWRCRTVDGDLVAVKSCPINLHTRANIEDSFSTIREIATMRFLNEMQVPYVLPLHSAFFVKAAEALPPLAQEALAWRQQLRKQAEAAVLEKEVVRLGKGHGQLSRRGGGRGGYQKSRRGGVTAAPASAAAPLTFEQQVTAEMECQAAAETRAERAVRARLERVRLPRFLSITEDDLRQSDATAFLVMELCDGDVEGIPRSDGVAKGVVYCVSSALAAMHELGLLHLDLKPSNVLFAYEHGPSQSSPPAPSHTNMDAVKFYLSDFGNCRLVGPDPLDEVAESFGTFEYMDLRALQDAVCGRPTDAFSLGATLYELLYGKRLYPKCKNPKCAEEDDHSRECFVEMAKRPVVLPTTITTATTSAATTTTALPLLQPRPAAAGPPDRPAVAADATAAPFLRPSHPRGKKRKPAPATRNKDSSSISNNSGSETLQSARSTAAAVAAAALTPLQSLTLALLRQKWADRATAAECRRYLIDTFHITQADEEEEV</sequence>
<feature type="domain" description="Protein kinase" evidence="8">
    <location>
        <begin position="953"/>
        <end position="1362"/>
    </location>
</feature>
<comment type="caution">
    <text evidence="9">The sequence shown here is derived from an EMBL/GenBank/DDBJ whole genome shotgun (WGS) entry which is preliminary data.</text>
</comment>
<feature type="region of interest" description="Disordered" evidence="7">
    <location>
        <begin position="566"/>
        <end position="728"/>
    </location>
</feature>
<feature type="compositionally biased region" description="Low complexity" evidence="7">
    <location>
        <begin position="1383"/>
        <end position="1392"/>
    </location>
</feature>
<feature type="compositionally biased region" description="Low complexity" evidence="7">
    <location>
        <begin position="367"/>
        <end position="384"/>
    </location>
</feature>
<dbReference type="Proteomes" id="UP000037923">
    <property type="component" value="Unassembled WGS sequence"/>
</dbReference>
<feature type="compositionally biased region" description="Acidic residues" evidence="7">
    <location>
        <begin position="687"/>
        <end position="699"/>
    </location>
</feature>
<feature type="compositionally biased region" description="Basic and acidic residues" evidence="7">
    <location>
        <begin position="608"/>
        <end position="624"/>
    </location>
</feature>
<dbReference type="RefSeq" id="XP_015654455.1">
    <property type="nucleotide sequence ID" value="XM_015807060.1"/>
</dbReference>
<dbReference type="SMART" id="SM00220">
    <property type="entry name" value="S_TKc"/>
    <property type="match status" value="1"/>
</dbReference>
<dbReference type="PROSITE" id="PS00107">
    <property type="entry name" value="PROTEIN_KINASE_ATP"/>
    <property type="match status" value="1"/>
</dbReference>
<gene>
    <name evidence="9" type="ORF">ABB37_08160</name>
</gene>
<feature type="region of interest" description="Disordered" evidence="7">
    <location>
        <begin position="767"/>
        <end position="803"/>
    </location>
</feature>
<dbReference type="VEuPathDB" id="TriTrypDB:LpyrH10_22_1200"/>
<evidence type="ECO:0000256" key="6">
    <source>
        <dbReference type="PROSITE-ProRule" id="PRU10141"/>
    </source>
</evidence>
<evidence type="ECO:0000256" key="1">
    <source>
        <dbReference type="ARBA" id="ARBA00022679"/>
    </source>
</evidence>
<keyword evidence="4 6" id="KW-0067">ATP-binding</keyword>
<evidence type="ECO:0000313" key="9">
    <source>
        <dbReference type="EMBL" id="KPA76016.1"/>
    </source>
</evidence>
<feature type="region of interest" description="Disordered" evidence="7">
    <location>
        <begin position="336"/>
        <end position="401"/>
    </location>
</feature>
<feature type="region of interest" description="Disordered" evidence="7">
    <location>
        <begin position="866"/>
        <end position="906"/>
    </location>
</feature>
<dbReference type="InterPro" id="IPR050339">
    <property type="entry name" value="CC_SR_Kinase"/>
</dbReference>
<reference evidence="9 10" key="1">
    <citation type="submission" date="2015-07" db="EMBL/GenBank/DDBJ databases">
        <title>High-quality genome of monoxenous trypanosomatid Leptomonas pyrrhocoris.</title>
        <authorList>
            <person name="Flegontov P."/>
            <person name="Butenko A."/>
            <person name="Firsov S."/>
            <person name="Vlcek C."/>
            <person name="Logacheva M.D."/>
            <person name="Field M."/>
            <person name="Filatov D."/>
            <person name="Flegontova O."/>
            <person name="Gerasimov E."/>
            <person name="Jackson A.P."/>
            <person name="Kelly S."/>
            <person name="Opperdoes F."/>
            <person name="O'Reilly A."/>
            <person name="Votypka J."/>
            <person name="Yurchenko V."/>
            <person name="Lukes J."/>
        </authorList>
    </citation>
    <scope>NUCLEOTIDE SEQUENCE [LARGE SCALE GENOMIC DNA]</scope>
    <source>
        <strain evidence="9">H10</strain>
    </source>
</reference>
<feature type="region of interest" description="Disordered" evidence="7">
    <location>
        <begin position="1331"/>
        <end position="1395"/>
    </location>
</feature>
<evidence type="ECO:0000256" key="3">
    <source>
        <dbReference type="ARBA" id="ARBA00022777"/>
    </source>
</evidence>
<protein>
    <recommendedName>
        <fullName evidence="8">Protein kinase domain-containing protein</fullName>
    </recommendedName>
</protein>